<reference evidence="1" key="1">
    <citation type="journal article" date="2008" name="Nature">
        <title>The amphioxus genome and the evolution of the chordate karyotype.</title>
        <authorList>
            <consortium name="US DOE Joint Genome Institute (JGI-PGF)"/>
            <person name="Putnam N.H."/>
            <person name="Butts T."/>
            <person name="Ferrier D.E.K."/>
            <person name="Furlong R.F."/>
            <person name="Hellsten U."/>
            <person name="Kawashima T."/>
            <person name="Robinson-Rechavi M."/>
            <person name="Shoguchi E."/>
            <person name="Terry A."/>
            <person name="Yu J.-K."/>
            <person name="Benito-Gutierrez E.L."/>
            <person name="Dubchak I."/>
            <person name="Garcia-Fernandez J."/>
            <person name="Gibson-Brown J.J."/>
            <person name="Grigoriev I.V."/>
            <person name="Horton A.C."/>
            <person name="de Jong P.J."/>
            <person name="Jurka J."/>
            <person name="Kapitonov V.V."/>
            <person name="Kohara Y."/>
            <person name="Kuroki Y."/>
            <person name="Lindquist E."/>
            <person name="Lucas S."/>
            <person name="Osoegawa K."/>
            <person name="Pennacchio L.A."/>
            <person name="Salamov A.A."/>
            <person name="Satou Y."/>
            <person name="Sauka-Spengler T."/>
            <person name="Schmutz J."/>
            <person name="Shin-I T."/>
            <person name="Toyoda A."/>
            <person name="Bronner-Fraser M."/>
            <person name="Fujiyama A."/>
            <person name="Holland L.Z."/>
            <person name="Holland P.W.H."/>
            <person name="Satoh N."/>
            <person name="Rokhsar D.S."/>
        </authorList>
    </citation>
    <scope>NUCLEOTIDE SEQUENCE [LARGE SCALE GENOMIC DNA]</scope>
    <source>
        <strain evidence="1">S238N-H82</strain>
        <tissue evidence="1">Testes</tissue>
    </source>
</reference>
<evidence type="ECO:0000313" key="1">
    <source>
        <dbReference type="EMBL" id="EEN69001.1"/>
    </source>
</evidence>
<accession>C3XST0</accession>
<dbReference type="InParanoid" id="C3XST0"/>
<gene>
    <name evidence="1" type="ORF">BRAFLDRAFT_74782</name>
</gene>
<dbReference type="Gene3D" id="3.90.70.80">
    <property type="match status" value="1"/>
</dbReference>
<dbReference type="InterPro" id="IPR050704">
    <property type="entry name" value="Peptidase_C85-like"/>
</dbReference>
<dbReference type="PANTHER" id="PTHR12419">
    <property type="entry name" value="OTU DOMAIN CONTAINING PROTEIN"/>
    <property type="match status" value="1"/>
</dbReference>
<dbReference type="EMBL" id="GG666459">
    <property type="protein sequence ID" value="EEN69001.1"/>
    <property type="molecule type" value="Genomic_DNA"/>
</dbReference>
<organism>
    <name type="scientific">Branchiostoma floridae</name>
    <name type="common">Florida lancelet</name>
    <name type="synonym">Amphioxus</name>
    <dbReference type="NCBI Taxonomy" id="7739"/>
    <lineage>
        <taxon>Eukaryota</taxon>
        <taxon>Metazoa</taxon>
        <taxon>Chordata</taxon>
        <taxon>Cephalochordata</taxon>
        <taxon>Leptocardii</taxon>
        <taxon>Amphioxiformes</taxon>
        <taxon>Branchiostomatidae</taxon>
        <taxon>Branchiostoma</taxon>
    </lineage>
</organism>
<dbReference type="AlphaFoldDB" id="C3XST0"/>
<sequence length="459" mass="51699">MEKHRSERSYSFGLPNLGTNLFSDFRVHVGTASTDNASTDLGHRVFSRTFAFVSGLRQQITPPPTLDTQIFSRTFAFTSGLRQQITPLPTLDTQIFSRTFAFTSGLRQQITPPSTHGRTNLFRTSKLRTRRDYASTDNPSTDLGHTNLFSDFRVHVGTASTDNASTDLGHTNLFSDFRVHVGTASTDNASIDSRSPAMDSETDSSLCDVCGSMFPTLFMLKQHMSVRHHRNVINSLAEPSYDAHLRQLLANLRQENMVVRNGILGDGNCQFAAFADQLKLLGKVRGSLTVKHVREMAVSYLRANRRLTLRDEYLTKIQPSWMSPRRDIGRPILLGHISETHFVSLGIDEKIQHRPSVTHSPEAPIHVLGDSTTDNWWEDSLYTHCLPEDVQTVSSFCGCLEIPTTPNIFNVLREEEQEILPYLNTTKHTTKKRGKRSKLCSRQPSYHLHIPSLEVSKSE</sequence>
<proteinExistence type="predicted"/>
<protein>
    <submittedName>
        <fullName evidence="1">Uncharacterized protein</fullName>
    </submittedName>
</protein>
<name>C3XST0_BRAFL</name>
<dbReference type="PANTHER" id="PTHR12419:SF11">
    <property type="entry name" value="OTU DOMAIN-CONTAINING PROTEIN DDB_G0284757"/>
    <property type="match status" value="1"/>
</dbReference>